<feature type="domain" description="CBS" evidence="4">
    <location>
        <begin position="92"/>
        <end position="149"/>
    </location>
</feature>
<dbReference type="InterPro" id="IPR017080">
    <property type="entry name" value="UCP036990_CBS_BON"/>
</dbReference>
<dbReference type="EMBL" id="BOMY01000039">
    <property type="protein sequence ID" value="GIF23372.1"/>
    <property type="molecule type" value="Genomic_DNA"/>
</dbReference>
<dbReference type="RefSeq" id="WP_203811268.1">
    <property type="nucleotide sequence ID" value="NZ_BOMY01000039.1"/>
</dbReference>
<dbReference type="Pfam" id="PF04972">
    <property type="entry name" value="BON"/>
    <property type="match status" value="1"/>
</dbReference>
<evidence type="ECO:0000313" key="6">
    <source>
        <dbReference type="Proteomes" id="UP000623608"/>
    </source>
</evidence>
<reference evidence="5" key="1">
    <citation type="submission" date="2021-01" db="EMBL/GenBank/DDBJ databases">
        <title>Whole genome shotgun sequence of Actinoplanes tereljensis NBRC 105297.</title>
        <authorList>
            <person name="Komaki H."/>
            <person name="Tamura T."/>
        </authorList>
    </citation>
    <scope>NUCLEOTIDE SEQUENCE</scope>
    <source>
        <strain evidence="5">NBRC 105297</strain>
    </source>
</reference>
<evidence type="ECO:0000256" key="1">
    <source>
        <dbReference type="ARBA" id="ARBA00023122"/>
    </source>
</evidence>
<proteinExistence type="predicted"/>
<dbReference type="Pfam" id="PF00571">
    <property type="entry name" value="CBS"/>
    <property type="match status" value="2"/>
</dbReference>
<dbReference type="InterPro" id="IPR046342">
    <property type="entry name" value="CBS_dom_sf"/>
</dbReference>
<protein>
    <recommendedName>
        <fullName evidence="7">BON domain-containing protein</fullName>
    </recommendedName>
</protein>
<dbReference type="InterPro" id="IPR007055">
    <property type="entry name" value="BON_dom"/>
</dbReference>
<dbReference type="CDD" id="cd04586">
    <property type="entry name" value="CBS_pair_BON_assoc"/>
    <property type="match status" value="1"/>
</dbReference>
<evidence type="ECO:0000259" key="4">
    <source>
        <dbReference type="PROSITE" id="PS51371"/>
    </source>
</evidence>
<sequence length="228" mass="24281">MKSWTVNDVMTEAVVSVDQAASYRSMVDMLVEHRFSAVPVVDDFRRVLGVVSESDLLRKIEFAGNEEPRLFDGRRRRAAKGKAHARTAGGLMSAPAITALSGTSIAAAARKMDAEKVKRLPVTDELGRLIGVVTRGDLLKVHLRPDDDIGAELESLLHGAFDGRASGITAAVTEGVATLTGEVEWLSTARGVAHMARRVPGVVDVVDRISFNIDDTADLGTGVGFGSA</sequence>
<evidence type="ECO:0000313" key="5">
    <source>
        <dbReference type="EMBL" id="GIF23372.1"/>
    </source>
</evidence>
<dbReference type="InterPro" id="IPR000644">
    <property type="entry name" value="CBS_dom"/>
</dbReference>
<name>A0A919NT94_9ACTN</name>
<comment type="caution">
    <text evidence="5">The sequence shown here is derived from an EMBL/GenBank/DDBJ whole genome shotgun (WGS) entry which is preliminary data.</text>
</comment>
<feature type="domain" description="CBS" evidence="4">
    <location>
        <begin position="10"/>
        <end position="67"/>
    </location>
</feature>
<dbReference type="SUPFAM" id="SSF54631">
    <property type="entry name" value="CBS-domain pair"/>
    <property type="match status" value="1"/>
</dbReference>
<evidence type="ECO:0000256" key="2">
    <source>
        <dbReference type="PROSITE-ProRule" id="PRU00703"/>
    </source>
</evidence>
<dbReference type="Gene3D" id="3.10.580.10">
    <property type="entry name" value="CBS-domain"/>
    <property type="match status" value="1"/>
</dbReference>
<keyword evidence="6" id="KW-1185">Reference proteome</keyword>
<dbReference type="SMART" id="SM00116">
    <property type="entry name" value="CBS"/>
    <property type="match status" value="2"/>
</dbReference>
<dbReference type="PANTHER" id="PTHR43080">
    <property type="entry name" value="CBS DOMAIN-CONTAINING PROTEIN CBSX3, MITOCHONDRIAL"/>
    <property type="match status" value="1"/>
</dbReference>
<dbReference type="InterPro" id="IPR051257">
    <property type="entry name" value="Diverse_CBS-Domain"/>
</dbReference>
<dbReference type="Gene3D" id="3.30.1340.30">
    <property type="match status" value="1"/>
</dbReference>
<dbReference type="PROSITE" id="PS50914">
    <property type="entry name" value="BON"/>
    <property type="match status" value="1"/>
</dbReference>
<dbReference type="PROSITE" id="PS51371">
    <property type="entry name" value="CBS"/>
    <property type="match status" value="2"/>
</dbReference>
<dbReference type="PANTHER" id="PTHR43080:SF29">
    <property type="entry name" value="OS02G0818000 PROTEIN"/>
    <property type="match status" value="1"/>
</dbReference>
<gene>
    <name evidence="5" type="ORF">Ate02nite_61020</name>
</gene>
<dbReference type="PIRSF" id="PIRSF036990">
    <property type="entry name" value="UCP036990_CBS_BON"/>
    <property type="match status" value="1"/>
</dbReference>
<organism evidence="5 6">
    <name type="scientific">Paractinoplanes tereljensis</name>
    <dbReference type="NCBI Taxonomy" id="571912"/>
    <lineage>
        <taxon>Bacteria</taxon>
        <taxon>Bacillati</taxon>
        <taxon>Actinomycetota</taxon>
        <taxon>Actinomycetes</taxon>
        <taxon>Micromonosporales</taxon>
        <taxon>Micromonosporaceae</taxon>
        <taxon>Paractinoplanes</taxon>
    </lineage>
</organism>
<feature type="domain" description="BON" evidence="3">
    <location>
        <begin position="145"/>
        <end position="213"/>
    </location>
</feature>
<dbReference type="AlphaFoldDB" id="A0A919NT94"/>
<evidence type="ECO:0000259" key="3">
    <source>
        <dbReference type="PROSITE" id="PS50914"/>
    </source>
</evidence>
<accession>A0A919NT94</accession>
<keyword evidence="1 2" id="KW-0129">CBS domain</keyword>
<evidence type="ECO:0008006" key="7">
    <source>
        <dbReference type="Google" id="ProtNLM"/>
    </source>
</evidence>
<dbReference type="Proteomes" id="UP000623608">
    <property type="component" value="Unassembled WGS sequence"/>
</dbReference>